<evidence type="ECO:0000313" key="3">
    <source>
        <dbReference type="EMBL" id="CAG4954193.1"/>
    </source>
</evidence>
<keyword evidence="2" id="KW-0812">Transmembrane</keyword>
<proteinExistence type="predicted"/>
<gene>
    <name evidence="3" type="ORF">PAPOLLO_LOCUS5061</name>
</gene>
<evidence type="ECO:0000313" key="4">
    <source>
        <dbReference type="Proteomes" id="UP000691718"/>
    </source>
</evidence>
<sequence>MEKVKLYEEYRLIEKKESEVNGAWKGAHLLLFFMAFVFGSFCTFCFHMMMYLFDEKCVLFPKLLSITSLRHNLIYEFIPDEKMAEMLPVDFLSTQWVDKSACYLPTYVPLVSGIFGLVWTTMFLMCSASSRTLTGLQRPWRVLPPVFVFSLLMGGLCVYSSAVTQSGLQELCIKLGEITGSTTCTYTVNVATLAYERRIRGVYQATQLTVASAWLHTACWLLSALLALVRVLLAVDFHLIRVTVHLQGDIDKMLERYESHVRTVSPDVQIKDNMFHTKVHFKKQNHNQMVSTFDSHMTAGRPEGDLLYISHKLPNESKVSLVPEEQYKLKRIAACKVMPKDKQFIVKLLYEILDSIDSTQRPVLSLSSSNSGESTADSAIIRQFGQERITSGPQPQTQMSAEDSQEYLSIDLRNEQGIFAETKNNLMESLNKILHEFLSRPTTISSEHEKSLVSIMKIASDMKNFLERKFVVETKDHQGNGQVEVKELNDERPKNTDQTLHTDISQTNSQVDDKIETHSQRKEKQD</sequence>
<reference evidence="3" key="1">
    <citation type="submission" date="2021-04" db="EMBL/GenBank/DDBJ databases">
        <authorList>
            <person name="Tunstrom K."/>
        </authorList>
    </citation>
    <scope>NUCLEOTIDE SEQUENCE</scope>
</reference>
<dbReference type="EMBL" id="CAJQZP010000288">
    <property type="protein sequence ID" value="CAG4954193.1"/>
    <property type="molecule type" value="Genomic_DNA"/>
</dbReference>
<evidence type="ECO:0000256" key="2">
    <source>
        <dbReference type="SAM" id="Phobius"/>
    </source>
</evidence>
<feature type="transmembrane region" description="Helical" evidence="2">
    <location>
        <begin position="29"/>
        <end position="53"/>
    </location>
</feature>
<feature type="transmembrane region" description="Helical" evidence="2">
    <location>
        <begin position="107"/>
        <end position="130"/>
    </location>
</feature>
<evidence type="ECO:0000256" key="1">
    <source>
        <dbReference type="SAM" id="MobiDB-lite"/>
    </source>
</evidence>
<dbReference type="OrthoDB" id="8115845at2759"/>
<accession>A0A8S3WDC3</accession>
<protein>
    <submittedName>
        <fullName evidence="3">(apollo) hypothetical protein</fullName>
    </submittedName>
</protein>
<comment type="caution">
    <text evidence="3">The sequence shown here is derived from an EMBL/GenBank/DDBJ whole genome shotgun (WGS) entry which is preliminary data.</text>
</comment>
<organism evidence="3 4">
    <name type="scientific">Parnassius apollo</name>
    <name type="common">Apollo butterfly</name>
    <name type="synonym">Papilio apollo</name>
    <dbReference type="NCBI Taxonomy" id="110799"/>
    <lineage>
        <taxon>Eukaryota</taxon>
        <taxon>Metazoa</taxon>
        <taxon>Ecdysozoa</taxon>
        <taxon>Arthropoda</taxon>
        <taxon>Hexapoda</taxon>
        <taxon>Insecta</taxon>
        <taxon>Pterygota</taxon>
        <taxon>Neoptera</taxon>
        <taxon>Endopterygota</taxon>
        <taxon>Lepidoptera</taxon>
        <taxon>Glossata</taxon>
        <taxon>Ditrysia</taxon>
        <taxon>Papilionoidea</taxon>
        <taxon>Papilionidae</taxon>
        <taxon>Parnassiinae</taxon>
        <taxon>Parnassini</taxon>
        <taxon>Parnassius</taxon>
        <taxon>Parnassius</taxon>
    </lineage>
</organism>
<keyword evidence="4" id="KW-1185">Reference proteome</keyword>
<name>A0A8S3WDC3_PARAO</name>
<feature type="compositionally biased region" description="Polar residues" evidence="1">
    <location>
        <begin position="496"/>
        <end position="510"/>
    </location>
</feature>
<feature type="transmembrane region" description="Helical" evidence="2">
    <location>
        <begin position="142"/>
        <end position="162"/>
    </location>
</feature>
<dbReference type="AlphaFoldDB" id="A0A8S3WDC3"/>
<dbReference type="Proteomes" id="UP000691718">
    <property type="component" value="Unassembled WGS sequence"/>
</dbReference>
<feature type="compositionally biased region" description="Basic and acidic residues" evidence="1">
    <location>
        <begin position="477"/>
        <end position="495"/>
    </location>
</feature>
<feature type="region of interest" description="Disordered" evidence="1">
    <location>
        <begin position="477"/>
        <end position="526"/>
    </location>
</feature>
<keyword evidence="2" id="KW-1133">Transmembrane helix</keyword>
<feature type="compositionally biased region" description="Basic and acidic residues" evidence="1">
    <location>
        <begin position="511"/>
        <end position="526"/>
    </location>
</feature>
<keyword evidence="2" id="KW-0472">Membrane</keyword>